<evidence type="ECO:0000313" key="2">
    <source>
        <dbReference type="EMBL" id="KAF2557386.1"/>
    </source>
</evidence>
<organism evidence="2 3">
    <name type="scientific">Brassica cretica</name>
    <name type="common">Mustard</name>
    <dbReference type="NCBI Taxonomy" id="69181"/>
    <lineage>
        <taxon>Eukaryota</taxon>
        <taxon>Viridiplantae</taxon>
        <taxon>Streptophyta</taxon>
        <taxon>Embryophyta</taxon>
        <taxon>Tracheophyta</taxon>
        <taxon>Spermatophyta</taxon>
        <taxon>Magnoliopsida</taxon>
        <taxon>eudicotyledons</taxon>
        <taxon>Gunneridae</taxon>
        <taxon>Pentapetalae</taxon>
        <taxon>rosids</taxon>
        <taxon>malvids</taxon>
        <taxon>Brassicales</taxon>
        <taxon>Brassicaceae</taxon>
        <taxon>Brassiceae</taxon>
        <taxon>Brassica</taxon>
    </lineage>
</organism>
<comment type="caution">
    <text evidence="2">The sequence shown here is derived from an EMBL/GenBank/DDBJ whole genome shotgun (WGS) entry which is preliminary data.</text>
</comment>
<reference evidence="2" key="1">
    <citation type="submission" date="2019-12" db="EMBL/GenBank/DDBJ databases">
        <title>Genome sequencing and annotation of Brassica cretica.</title>
        <authorList>
            <person name="Studholme D.J."/>
            <person name="Sarris P.F."/>
        </authorList>
    </citation>
    <scope>NUCLEOTIDE SEQUENCE</scope>
    <source>
        <strain evidence="2">PFS-001/15</strain>
        <tissue evidence="2">Leaf</tissue>
    </source>
</reference>
<feature type="compositionally biased region" description="Polar residues" evidence="1">
    <location>
        <begin position="198"/>
        <end position="211"/>
    </location>
</feature>
<feature type="compositionally biased region" description="Low complexity" evidence="1">
    <location>
        <begin position="246"/>
        <end position="268"/>
    </location>
</feature>
<feature type="compositionally biased region" description="Basic residues" evidence="1">
    <location>
        <begin position="220"/>
        <end position="229"/>
    </location>
</feature>
<dbReference type="EMBL" id="QGKW02001940">
    <property type="protein sequence ID" value="KAF2557386.1"/>
    <property type="molecule type" value="Genomic_DNA"/>
</dbReference>
<accession>A0A8S9HLS0</accession>
<protein>
    <submittedName>
        <fullName evidence="2">Uncharacterized protein</fullName>
    </submittedName>
</protein>
<evidence type="ECO:0000313" key="3">
    <source>
        <dbReference type="Proteomes" id="UP000712281"/>
    </source>
</evidence>
<dbReference type="AlphaFoldDB" id="A0A8S9HLS0"/>
<dbReference type="Proteomes" id="UP000712281">
    <property type="component" value="Unassembled WGS sequence"/>
</dbReference>
<gene>
    <name evidence="2" type="ORF">F2Q68_00014799</name>
</gene>
<feature type="region of interest" description="Disordered" evidence="1">
    <location>
        <begin position="191"/>
        <end position="291"/>
    </location>
</feature>
<proteinExistence type="predicted"/>
<sequence>MALSFSFARPITTSDKLEELYIKYGIDRAVVTDLASSSKTPETVREGYCGAYLPFFQSGAFSVRAREEGLSFGLDEFRQFMLVNRNEQSPGTFLVSPRPGRHVIENTLYRDDFWREEFFVFKVERATVGDFDFSRLQRNWVTGIARSGQSSFSDQVRGLLHAFRRGQVQWESFSMDRIRSAFLLPRGEGIAPTIGEVTPTSGWLEASSSEPPQDLALTRSSRRRPRRSSFRASRSILRIGTGTGESQRSQISLSSGSQGNSSSLSRGRAGLPQSDIPDSSRSRLRSRSKRQRVEDVGPFFFVFQ</sequence>
<name>A0A8S9HLS0_BRACR</name>
<evidence type="ECO:0000256" key="1">
    <source>
        <dbReference type="SAM" id="MobiDB-lite"/>
    </source>
</evidence>